<evidence type="ECO:0000259" key="1">
    <source>
        <dbReference type="PROSITE" id="PS50908"/>
    </source>
</evidence>
<reference evidence="2" key="1">
    <citation type="journal article" date="2013" name="Genome Biol. Evol.">
        <title>Punctuated emergences of genetic and phenotypic innovations in eumetazoan, bilaterian, euteleostome, and hominidae ancestors.</title>
        <authorList>
            <person name="Wenger Y."/>
            <person name="Galliot B."/>
        </authorList>
    </citation>
    <scope>NUCLEOTIDE SEQUENCE</scope>
    <source>
        <tissue evidence="2">Whole animals</tissue>
    </source>
</reference>
<dbReference type="Pfam" id="PF05773">
    <property type="entry name" value="RWD"/>
    <property type="match status" value="1"/>
</dbReference>
<dbReference type="EMBL" id="HAAD01001148">
    <property type="protein sequence ID" value="CDG67380.1"/>
    <property type="molecule type" value="mRNA"/>
</dbReference>
<dbReference type="OrthoDB" id="277175at2759"/>
<dbReference type="PROSITE" id="PS50908">
    <property type="entry name" value="RWD"/>
    <property type="match status" value="1"/>
</dbReference>
<protein>
    <submittedName>
        <fullName evidence="2">RWD domain-containing protein 1</fullName>
    </submittedName>
</protein>
<sequence>NLFMDHQDEQDIEIEALESIYSEELEIISRKPYVFLIRVKGSNADTRDEHKVTISIQLQFNFVETYPETAPLIQVTNCSDEMTEERINSLQAFLEKKAEENLGAVMIFTLVSEAQERLLDFIQDIKKDIQLEKDRIALEQERLDEIKYKGTPVTMENFLAWKIQFDEEMRIIGKRKTELLEKNRKLTGKQLFERDSSLIDSDILFINDQGIKVDESLFQDLDDLELEDED</sequence>
<dbReference type="Gene3D" id="3.10.110.10">
    <property type="entry name" value="Ubiquitin Conjugating Enzyme"/>
    <property type="match status" value="1"/>
</dbReference>
<dbReference type="GO" id="GO:0051246">
    <property type="term" value="P:regulation of protein metabolic process"/>
    <property type="evidence" value="ECO:0007669"/>
    <property type="project" value="UniProtKB-ARBA"/>
</dbReference>
<dbReference type="InterPro" id="IPR032378">
    <property type="entry name" value="ZC3H15/TMA46_C"/>
</dbReference>
<dbReference type="GO" id="GO:0033554">
    <property type="term" value="P:cellular response to stress"/>
    <property type="evidence" value="ECO:0007669"/>
    <property type="project" value="UniProtKB-ARBA"/>
</dbReference>
<evidence type="ECO:0000313" key="2">
    <source>
        <dbReference type="EMBL" id="CDG67380.1"/>
    </source>
</evidence>
<dbReference type="InterPro" id="IPR040213">
    <property type="entry name" value="GIR2-like"/>
</dbReference>
<feature type="non-terminal residue" evidence="2">
    <location>
        <position position="1"/>
    </location>
</feature>
<dbReference type="SUPFAM" id="SSF54495">
    <property type="entry name" value="UBC-like"/>
    <property type="match status" value="1"/>
</dbReference>
<dbReference type="SMART" id="SM00591">
    <property type="entry name" value="RWD"/>
    <property type="match status" value="1"/>
</dbReference>
<dbReference type="GO" id="GO:0010468">
    <property type="term" value="P:regulation of gene expression"/>
    <property type="evidence" value="ECO:0007669"/>
    <property type="project" value="UniProtKB-ARBA"/>
</dbReference>
<feature type="domain" description="RWD" evidence="1">
    <location>
        <begin position="12"/>
        <end position="121"/>
    </location>
</feature>
<gene>
    <name evidence="2" type="primary">RWDD1</name>
</gene>
<dbReference type="Pfam" id="PF16543">
    <property type="entry name" value="DFRP_C"/>
    <property type="match status" value="1"/>
</dbReference>
<dbReference type="InterPro" id="IPR006575">
    <property type="entry name" value="RWD_dom"/>
</dbReference>
<accession>T2M625</accession>
<dbReference type="PANTHER" id="PTHR12292">
    <property type="entry name" value="RWD DOMAIN-CONTAINING PROTEIN"/>
    <property type="match status" value="1"/>
</dbReference>
<dbReference type="Gene3D" id="6.20.400.10">
    <property type="match status" value="1"/>
</dbReference>
<name>T2M625_HYDVU</name>
<dbReference type="FunFam" id="3.10.110.10:FF:000050">
    <property type="entry name" value="eIF-2-alpha kinase GCN2"/>
    <property type="match status" value="1"/>
</dbReference>
<dbReference type="AlphaFoldDB" id="T2M625"/>
<organism evidence="2">
    <name type="scientific">Hydra vulgaris</name>
    <name type="common">Hydra</name>
    <name type="synonym">Hydra attenuata</name>
    <dbReference type="NCBI Taxonomy" id="6087"/>
    <lineage>
        <taxon>Eukaryota</taxon>
        <taxon>Metazoa</taxon>
        <taxon>Cnidaria</taxon>
        <taxon>Hydrozoa</taxon>
        <taxon>Hydroidolina</taxon>
        <taxon>Anthoathecata</taxon>
        <taxon>Aplanulata</taxon>
        <taxon>Hydridae</taxon>
        <taxon>Hydra</taxon>
    </lineage>
</organism>
<dbReference type="GO" id="GO:0009893">
    <property type="term" value="P:positive regulation of metabolic process"/>
    <property type="evidence" value="ECO:0007669"/>
    <property type="project" value="UniProtKB-ARBA"/>
</dbReference>
<proteinExistence type="evidence at transcript level"/>
<dbReference type="InterPro" id="IPR016135">
    <property type="entry name" value="UBQ-conjugating_enzyme/RWD"/>
</dbReference>